<dbReference type="EMBL" id="MZ333278">
    <property type="protein sequence ID" value="WXH77291.1"/>
    <property type="molecule type" value="Genomic_DNA"/>
</dbReference>
<gene>
    <name evidence="2" type="primary">ATP8</name>
</gene>
<evidence type="ECO:0000313" key="2">
    <source>
        <dbReference type="EMBL" id="WXH77291.1"/>
    </source>
</evidence>
<accession>A0AAU6PC30</accession>
<dbReference type="AlphaFoldDB" id="A0AAU6PC30"/>
<keyword evidence="2" id="KW-0496">Mitochondrion</keyword>
<proteinExistence type="predicted"/>
<keyword evidence="1" id="KW-0812">Transmembrane</keyword>
<reference evidence="2" key="2">
    <citation type="submission" date="2024-06" db="EMBL/GenBank/DDBJ databases">
        <title>Expending Complete Mitogenomes of Ledrinae and Compositional heterogeneity effect on the phylogenetic inferences of paraphyletic family: Cicadellidae (Hemiptera: Cicadomorpha).</title>
        <authorList>
            <person name="Huang W."/>
            <person name="Yu T."/>
            <person name="Zhang Y."/>
        </authorList>
    </citation>
    <scope>NUCLEOTIDE SEQUENCE</scope>
</reference>
<evidence type="ECO:0000256" key="1">
    <source>
        <dbReference type="SAM" id="Phobius"/>
    </source>
</evidence>
<name>A0AAU6PC30_9HEMI</name>
<geneLocation type="mitochondrion" evidence="2"/>
<sequence length="50" mass="6595">MPQMAPLWWIFFSLFFFFFFFFFLFFFYFVNCIFSPSRLDFKVNHFFWLW</sequence>
<organism evidence="2">
    <name type="scientific">Funkikonia zheana</name>
    <dbReference type="NCBI Taxonomy" id="3133676"/>
    <lineage>
        <taxon>Eukaryota</taxon>
        <taxon>Metazoa</taxon>
        <taxon>Ecdysozoa</taxon>
        <taxon>Arthropoda</taxon>
        <taxon>Hexapoda</taxon>
        <taxon>Insecta</taxon>
        <taxon>Pterygota</taxon>
        <taxon>Neoptera</taxon>
        <taxon>Paraneoptera</taxon>
        <taxon>Hemiptera</taxon>
        <taxon>Auchenorrhyncha</taxon>
        <taxon>Membracoidea</taxon>
        <taxon>Cicadellidae</taxon>
        <taxon>Ledrinae</taxon>
        <taxon>Funkikonia</taxon>
    </lineage>
</organism>
<keyword evidence="1" id="KW-0472">Membrane</keyword>
<feature type="transmembrane region" description="Helical" evidence="1">
    <location>
        <begin position="6"/>
        <end position="30"/>
    </location>
</feature>
<protein>
    <submittedName>
        <fullName evidence="2">ATP synthase F0 subunit 8</fullName>
    </submittedName>
</protein>
<reference evidence="2" key="1">
    <citation type="submission" date="2021-06" db="EMBL/GenBank/DDBJ databases">
        <authorList>
            <consortium name="Expending Complete Mitogenomes of Ledrinae and Compositional heterogeneity effect on the phylogenetic inferences of paraphyletic family: Cicadellidae (Hemiptera: Cicadomorpha)"/>
            <person name="Huang W."/>
            <person name="Yu T."/>
            <person name="Zhang Y."/>
        </authorList>
    </citation>
    <scope>NUCLEOTIDE SEQUENCE</scope>
</reference>
<keyword evidence="1" id="KW-1133">Transmembrane helix</keyword>